<evidence type="ECO:0000313" key="3">
    <source>
        <dbReference type="Proteomes" id="UP001066276"/>
    </source>
</evidence>
<comment type="caution">
    <text evidence="2">The sequence shown here is derived from an EMBL/GenBank/DDBJ whole genome shotgun (WGS) entry which is preliminary data.</text>
</comment>
<name>A0AAV7PST1_PLEWA</name>
<feature type="region of interest" description="Disordered" evidence="1">
    <location>
        <begin position="1"/>
        <end position="52"/>
    </location>
</feature>
<sequence>MVVGRHGHSLQPANHAPQAQPRPLSPQGLQGARATQKASSSQSARGPLAPVSTLLSPPLVFRLVVLESARDQCYAISGSSNVVERPVHRRFSTVLPLP</sequence>
<accession>A0AAV7PST1</accession>
<proteinExistence type="predicted"/>
<gene>
    <name evidence="2" type="ORF">NDU88_008863</name>
</gene>
<dbReference type="EMBL" id="JANPWB010000011">
    <property type="protein sequence ID" value="KAJ1130511.1"/>
    <property type="molecule type" value="Genomic_DNA"/>
</dbReference>
<reference evidence="2" key="1">
    <citation type="journal article" date="2022" name="bioRxiv">
        <title>Sequencing and chromosome-scale assembly of the giantPleurodeles waltlgenome.</title>
        <authorList>
            <person name="Brown T."/>
            <person name="Elewa A."/>
            <person name="Iarovenko S."/>
            <person name="Subramanian E."/>
            <person name="Araus A.J."/>
            <person name="Petzold A."/>
            <person name="Susuki M."/>
            <person name="Suzuki K.-i.T."/>
            <person name="Hayashi T."/>
            <person name="Toyoda A."/>
            <person name="Oliveira C."/>
            <person name="Osipova E."/>
            <person name="Leigh N.D."/>
            <person name="Simon A."/>
            <person name="Yun M.H."/>
        </authorList>
    </citation>
    <scope>NUCLEOTIDE SEQUENCE</scope>
    <source>
        <strain evidence="2">20211129_DDA</strain>
        <tissue evidence="2">Liver</tissue>
    </source>
</reference>
<dbReference type="AlphaFoldDB" id="A0AAV7PST1"/>
<keyword evidence="3" id="KW-1185">Reference proteome</keyword>
<dbReference type="Proteomes" id="UP001066276">
    <property type="component" value="Chromosome 7"/>
</dbReference>
<protein>
    <submittedName>
        <fullName evidence="2">Uncharacterized protein</fullName>
    </submittedName>
</protein>
<evidence type="ECO:0000256" key="1">
    <source>
        <dbReference type="SAM" id="MobiDB-lite"/>
    </source>
</evidence>
<organism evidence="2 3">
    <name type="scientific">Pleurodeles waltl</name>
    <name type="common">Iberian ribbed newt</name>
    <dbReference type="NCBI Taxonomy" id="8319"/>
    <lineage>
        <taxon>Eukaryota</taxon>
        <taxon>Metazoa</taxon>
        <taxon>Chordata</taxon>
        <taxon>Craniata</taxon>
        <taxon>Vertebrata</taxon>
        <taxon>Euteleostomi</taxon>
        <taxon>Amphibia</taxon>
        <taxon>Batrachia</taxon>
        <taxon>Caudata</taxon>
        <taxon>Salamandroidea</taxon>
        <taxon>Salamandridae</taxon>
        <taxon>Pleurodelinae</taxon>
        <taxon>Pleurodeles</taxon>
    </lineage>
</organism>
<evidence type="ECO:0000313" key="2">
    <source>
        <dbReference type="EMBL" id="KAJ1130511.1"/>
    </source>
</evidence>